<gene>
    <name evidence="7" type="ORF">BJ684DRAFT_11951</name>
</gene>
<accession>A0A4P9Y098</accession>
<keyword evidence="8" id="KW-1185">Reference proteome</keyword>
<evidence type="ECO:0000256" key="3">
    <source>
        <dbReference type="ARBA" id="ARBA00023125"/>
    </source>
</evidence>
<dbReference type="SMART" id="SM00415">
    <property type="entry name" value="HSF"/>
    <property type="match status" value="1"/>
</dbReference>
<dbReference type="PANTHER" id="PTHR10015">
    <property type="entry name" value="HEAT SHOCK TRANSCRIPTION FACTOR"/>
    <property type="match status" value="1"/>
</dbReference>
<dbReference type="InterPro" id="IPR036390">
    <property type="entry name" value="WH_DNA-bd_sf"/>
</dbReference>
<feature type="domain" description="HSF-type DNA-binding" evidence="6">
    <location>
        <begin position="9"/>
        <end position="101"/>
    </location>
</feature>
<evidence type="ECO:0000256" key="4">
    <source>
        <dbReference type="ARBA" id="ARBA00023242"/>
    </source>
</evidence>
<comment type="similarity">
    <text evidence="2 5">Belongs to the HSF family.</text>
</comment>
<dbReference type="InterPro" id="IPR000232">
    <property type="entry name" value="HSF_DNA-bd"/>
</dbReference>
<reference evidence="8" key="1">
    <citation type="journal article" date="2018" name="Nat. Microbiol.">
        <title>Leveraging single-cell genomics to expand the fungal tree of life.</title>
        <authorList>
            <person name="Ahrendt S.R."/>
            <person name="Quandt C.A."/>
            <person name="Ciobanu D."/>
            <person name="Clum A."/>
            <person name="Salamov A."/>
            <person name="Andreopoulos B."/>
            <person name="Cheng J.F."/>
            <person name="Woyke T."/>
            <person name="Pelin A."/>
            <person name="Henrissat B."/>
            <person name="Reynolds N.K."/>
            <person name="Benny G.L."/>
            <person name="Smith M.E."/>
            <person name="James T.Y."/>
            <person name="Grigoriev I.V."/>
        </authorList>
    </citation>
    <scope>NUCLEOTIDE SEQUENCE [LARGE SCALE GENOMIC DNA]</scope>
</reference>
<evidence type="ECO:0000259" key="6">
    <source>
        <dbReference type="SMART" id="SM00415"/>
    </source>
</evidence>
<dbReference type="PANTHER" id="PTHR10015:SF427">
    <property type="entry name" value="HEAT SHOCK FACTOR PROTEIN"/>
    <property type="match status" value="1"/>
</dbReference>
<dbReference type="AlphaFoldDB" id="A0A4P9Y098"/>
<name>A0A4P9Y098_9FUNG</name>
<dbReference type="PRINTS" id="PR00056">
    <property type="entry name" value="HSFDOMAIN"/>
</dbReference>
<dbReference type="GO" id="GO:0003700">
    <property type="term" value="F:DNA-binding transcription factor activity"/>
    <property type="evidence" value="ECO:0007669"/>
    <property type="project" value="InterPro"/>
</dbReference>
<evidence type="ECO:0000256" key="5">
    <source>
        <dbReference type="RuleBase" id="RU004020"/>
    </source>
</evidence>
<evidence type="ECO:0000256" key="2">
    <source>
        <dbReference type="ARBA" id="ARBA00006403"/>
    </source>
</evidence>
<proteinExistence type="inferred from homology"/>
<organism evidence="7 8">
    <name type="scientific">Piptocephalis cylindrospora</name>
    <dbReference type="NCBI Taxonomy" id="1907219"/>
    <lineage>
        <taxon>Eukaryota</taxon>
        <taxon>Fungi</taxon>
        <taxon>Fungi incertae sedis</taxon>
        <taxon>Zoopagomycota</taxon>
        <taxon>Zoopagomycotina</taxon>
        <taxon>Zoopagomycetes</taxon>
        <taxon>Zoopagales</taxon>
        <taxon>Piptocephalidaceae</taxon>
        <taxon>Piptocephalis</taxon>
    </lineage>
</organism>
<dbReference type="EMBL" id="KZ988469">
    <property type="protein sequence ID" value="RKP12127.1"/>
    <property type="molecule type" value="Genomic_DNA"/>
</dbReference>
<dbReference type="OrthoDB" id="60033at2759"/>
<evidence type="ECO:0000313" key="8">
    <source>
        <dbReference type="Proteomes" id="UP000267251"/>
    </source>
</evidence>
<dbReference type="Proteomes" id="UP000267251">
    <property type="component" value="Unassembled WGS sequence"/>
</dbReference>
<evidence type="ECO:0000256" key="1">
    <source>
        <dbReference type="ARBA" id="ARBA00004123"/>
    </source>
</evidence>
<dbReference type="GO" id="GO:0005634">
    <property type="term" value="C:nucleus"/>
    <property type="evidence" value="ECO:0007669"/>
    <property type="project" value="UniProtKB-SubCell"/>
</dbReference>
<keyword evidence="3 7" id="KW-0238">DNA-binding</keyword>
<dbReference type="Pfam" id="PF00447">
    <property type="entry name" value="HSF_DNA-bind"/>
    <property type="match status" value="1"/>
</dbReference>
<sequence>MAHNSRKGSKVVGWTAQGDSFVVYEPNTFERTLLPRYFRHANLASFVRQLNKYDFHKVRVSSSSSTAAAPAPTSITSTGWEYWHSQFIRHRPELLVHIRVGPSRVLELTGSVNH</sequence>
<dbReference type="Gene3D" id="1.10.10.10">
    <property type="entry name" value="Winged helix-like DNA-binding domain superfamily/Winged helix DNA-binding domain"/>
    <property type="match status" value="1"/>
</dbReference>
<dbReference type="GO" id="GO:0043565">
    <property type="term" value="F:sequence-specific DNA binding"/>
    <property type="evidence" value="ECO:0007669"/>
    <property type="project" value="InterPro"/>
</dbReference>
<dbReference type="SUPFAM" id="SSF46785">
    <property type="entry name" value="Winged helix' DNA-binding domain"/>
    <property type="match status" value="1"/>
</dbReference>
<dbReference type="InterPro" id="IPR036388">
    <property type="entry name" value="WH-like_DNA-bd_sf"/>
</dbReference>
<keyword evidence="4" id="KW-0539">Nucleus</keyword>
<comment type="subcellular location">
    <subcellularLocation>
        <location evidence="1">Nucleus</location>
    </subcellularLocation>
</comment>
<evidence type="ECO:0000313" key="7">
    <source>
        <dbReference type="EMBL" id="RKP12127.1"/>
    </source>
</evidence>
<protein>
    <submittedName>
        <fullName evidence="7">HSF-type DNA-binding-domain-containing protein</fullName>
    </submittedName>
</protein>